<reference evidence="3" key="1">
    <citation type="journal article" date="2011" name="PLoS Genet.">
        <title>Genomic analysis of the necrotrophic fungal pathogens Sclerotinia sclerotiorum and Botrytis cinerea.</title>
        <authorList>
            <person name="Amselem J."/>
            <person name="Cuomo C.A."/>
            <person name="van Kan J.A."/>
            <person name="Viaud M."/>
            <person name="Benito E.P."/>
            <person name="Couloux A."/>
            <person name="Coutinho P.M."/>
            <person name="de Vries R.P."/>
            <person name="Dyer P.S."/>
            <person name="Fillinger S."/>
            <person name="Fournier E."/>
            <person name="Gout L."/>
            <person name="Hahn M."/>
            <person name="Kohn L."/>
            <person name="Lapalu N."/>
            <person name="Plummer K.M."/>
            <person name="Pradier J.M."/>
            <person name="Quevillon E."/>
            <person name="Sharon A."/>
            <person name="Simon A."/>
            <person name="ten Have A."/>
            <person name="Tudzynski B."/>
            <person name="Tudzynski P."/>
            <person name="Wincker P."/>
            <person name="Andrew M."/>
            <person name="Anthouard V."/>
            <person name="Beever R.E."/>
            <person name="Beffa R."/>
            <person name="Benoit I."/>
            <person name="Bouzid O."/>
            <person name="Brault B."/>
            <person name="Chen Z."/>
            <person name="Choquer M."/>
            <person name="Collemare J."/>
            <person name="Cotton P."/>
            <person name="Danchin E.G."/>
            <person name="Da Silva C."/>
            <person name="Gautier A."/>
            <person name="Giraud C."/>
            <person name="Giraud T."/>
            <person name="Gonzalez C."/>
            <person name="Grossetete S."/>
            <person name="Guldener U."/>
            <person name="Henrissat B."/>
            <person name="Howlett B.J."/>
            <person name="Kodira C."/>
            <person name="Kretschmer M."/>
            <person name="Lappartient A."/>
            <person name="Leroch M."/>
            <person name="Levis C."/>
            <person name="Mauceli E."/>
            <person name="Neuveglise C."/>
            <person name="Oeser B."/>
            <person name="Pearson M."/>
            <person name="Poulain J."/>
            <person name="Poussereau N."/>
            <person name="Quesneville H."/>
            <person name="Rascle C."/>
            <person name="Schumacher J."/>
            <person name="Segurens B."/>
            <person name="Sexton A."/>
            <person name="Silva E."/>
            <person name="Sirven C."/>
            <person name="Soanes D.M."/>
            <person name="Talbot N.J."/>
            <person name="Templeton M."/>
            <person name="Yandava C."/>
            <person name="Yarden O."/>
            <person name="Zeng Q."/>
            <person name="Rollins J.A."/>
            <person name="Lebrun M.H."/>
            <person name="Dickman M."/>
        </authorList>
    </citation>
    <scope>NUCLEOTIDE SEQUENCE [LARGE SCALE GENOMIC DNA]</scope>
    <source>
        <strain evidence="3">ATCC 18683 / 1980 / Ss-1</strain>
    </source>
</reference>
<dbReference type="GeneID" id="5484515"/>
<dbReference type="KEGG" id="ssl:SS1G_10838"/>
<sequence length="86" mass="10224">MRKSKSERKWKKGWEFEIYEDVDGDFVKREDVLSAEIKEIRKIREIKGISDMRWFVGEGISGVSEDREDNENREENTTKAKLAEEI</sequence>
<dbReference type="EMBL" id="CH476636">
    <property type="protein sequence ID" value="EDN94963.1"/>
    <property type="molecule type" value="Genomic_DNA"/>
</dbReference>
<proteinExistence type="predicted"/>
<feature type="compositionally biased region" description="Basic and acidic residues" evidence="1">
    <location>
        <begin position="73"/>
        <end position="86"/>
    </location>
</feature>
<evidence type="ECO:0000256" key="1">
    <source>
        <dbReference type="SAM" id="MobiDB-lite"/>
    </source>
</evidence>
<feature type="region of interest" description="Disordered" evidence="1">
    <location>
        <begin position="64"/>
        <end position="86"/>
    </location>
</feature>
<protein>
    <submittedName>
        <fullName evidence="2">Uncharacterized protein</fullName>
    </submittedName>
</protein>
<accession>A7EZS1</accession>
<evidence type="ECO:0000313" key="3">
    <source>
        <dbReference type="Proteomes" id="UP000001312"/>
    </source>
</evidence>
<dbReference type="InParanoid" id="A7EZS1"/>
<name>A7EZS1_SCLS1</name>
<gene>
    <name evidence="2" type="ORF">SS1G_10838</name>
</gene>
<dbReference type="RefSeq" id="XP_001588391.1">
    <property type="nucleotide sequence ID" value="XM_001588341.1"/>
</dbReference>
<keyword evidence="3" id="KW-1185">Reference proteome</keyword>
<dbReference type="Proteomes" id="UP000001312">
    <property type="component" value="Unassembled WGS sequence"/>
</dbReference>
<organism evidence="2 3">
    <name type="scientific">Sclerotinia sclerotiorum (strain ATCC 18683 / 1980 / Ss-1)</name>
    <name type="common">White mold</name>
    <name type="synonym">Whetzelinia sclerotiorum</name>
    <dbReference type="NCBI Taxonomy" id="665079"/>
    <lineage>
        <taxon>Eukaryota</taxon>
        <taxon>Fungi</taxon>
        <taxon>Dikarya</taxon>
        <taxon>Ascomycota</taxon>
        <taxon>Pezizomycotina</taxon>
        <taxon>Leotiomycetes</taxon>
        <taxon>Helotiales</taxon>
        <taxon>Sclerotiniaceae</taxon>
        <taxon>Sclerotinia</taxon>
    </lineage>
</organism>
<dbReference type="AlphaFoldDB" id="A7EZS1"/>
<evidence type="ECO:0000313" key="2">
    <source>
        <dbReference type="EMBL" id="EDN94963.1"/>
    </source>
</evidence>